<dbReference type="OrthoDB" id="79812at2759"/>
<dbReference type="Proteomes" id="UP000688947">
    <property type="component" value="Unassembled WGS sequence"/>
</dbReference>
<dbReference type="VEuPathDB" id="FungiDB:PC110_g17169"/>
<accession>A0A8T1U6T4</accession>
<comment type="caution">
    <text evidence="1">The sequence shown here is derived from an EMBL/GenBank/DDBJ whole genome shotgun (WGS) entry which is preliminary data.</text>
</comment>
<proteinExistence type="predicted"/>
<sequence>MTSTSVFKQQLLALQEQILQKKRETERIVRDRITFQYSSLRGTERFIAARRAQKLELWEALMRVDPTLDERKAREVARLAQSATT</sequence>
<organism evidence="1 2">
    <name type="scientific">Phytophthora cactorum</name>
    <dbReference type="NCBI Taxonomy" id="29920"/>
    <lineage>
        <taxon>Eukaryota</taxon>
        <taxon>Sar</taxon>
        <taxon>Stramenopiles</taxon>
        <taxon>Oomycota</taxon>
        <taxon>Peronosporomycetes</taxon>
        <taxon>Peronosporales</taxon>
        <taxon>Peronosporaceae</taxon>
        <taxon>Phytophthora</taxon>
    </lineage>
</organism>
<dbReference type="AlphaFoldDB" id="A0A8T1U6T4"/>
<protein>
    <submittedName>
        <fullName evidence="1">Uncharacterized protein</fullName>
    </submittedName>
</protein>
<gene>
    <name evidence="1" type="ORF">JG687_00010617</name>
</gene>
<reference evidence="1" key="1">
    <citation type="submission" date="2021-01" db="EMBL/GenBank/DDBJ databases">
        <title>Phytophthora aleatoria, a newly-described species from Pinus radiata is distinct from Phytophthora cactorum isolates based on comparative genomics.</title>
        <authorList>
            <person name="Mcdougal R."/>
            <person name="Panda P."/>
            <person name="Williams N."/>
            <person name="Studholme D.J."/>
        </authorList>
    </citation>
    <scope>NUCLEOTIDE SEQUENCE</scope>
    <source>
        <strain evidence="1">NZFS 3830</strain>
    </source>
</reference>
<dbReference type="EMBL" id="JAENGZ010000608">
    <property type="protein sequence ID" value="KAG6956397.1"/>
    <property type="molecule type" value="Genomic_DNA"/>
</dbReference>
<name>A0A8T1U6T4_9STRA</name>
<evidence type="ECO:0000313" key="2">
    <source>
        <dbReference type="Proteomes" id="UP000688947"/>
    </source>
</evidence>
<evidence type="ECO:0000313" key="1">
    <source>
        <dbReference type="EMBL" id="KAG6956397.1"/>
    </source>
</evidence>